<evidence type="ECO:0000313" key="3">
    <source>
        <dbReference type="EMBL" id="GIJ54906.1"/>
    </source>
</evidence>
<protein>
    <recommendedName>
        <fullName evidence="5">WD40-like Beta Propeller Repeat</fullName>
    </recommendedName>
</protein>
<feature type="transmembrane region" description="Helical" evidence="2">
    <location>
        <begin position="34"/>
        <end position="57"/>
    </location>
</feature>
<dbReference type="RefSeq" id="WP_203990750.1">
    <property type="nucleotide sequence ID" value="NZ_BOPG01000012.1"/>
</dbReference>
<keyword evidence="2" id="KW-0472">Membrane</keyword>
<dbReference type="InterPro" id="IPR011042">
    <property type="entry name" value="6-blade_b-propeller_TolB-like"/>
</dbReference>
<sequence length="447" mass="48306">MTRLHDALDDVAAHAPEVRIPPRLYRAARRRHRLAVGGAVLSVVAVVAAVALVVPFARHSGRTSSVAGGNGSAGLPDRISMPPWSTSDRPAGPAAVAFDGTVPQADNEDFDWPWWRSGHTVNPSVVVGLHTDTYRVVRGAYSVGTELSPDGRYLLVPDRRVLDLTTGRTRQALPPKPGWPVGGAWSADGTRILYVEDRVTTVLSWPSLRVEARFPHPDQVPVDQDVALSPDGSLLAVHSNEVLTVYRADGTKVWTSPEDLTSNITYSDVGRLRIGGRAAWHPDGRLVLFGRNDLTCDDCGVHPGTWKIEMVDGLFGSTPGLVVASSYPVFKSALDVRIVAWRGEDAYAVVTWARGGTGEAGRVGLVRMRPGEGAFEWVLKAPDGVTSMQVATEFVDVQRPTGDPSNGFNVRELLGQLSTGVLCLAPFVLAVGFVIRLSRRSRRRLGR</sequence>
<gene>
    <name evidence="3" type="ORF">Vau01_024220</name>
</gene>
<dbReference type="EMBL" id="BOPG01000012">
    <property type="protein sequence ID" value="GIJ54906.1"/>
    <property type="molecule type" value="Genomic_DNA"/>
</dbReference>
<dbReference type="SUPFAM" id="SSF82171">
    <property type="entry name" value="DPP6 N-terminal domain-like"/>
    <property type="match status" value="1"/>
</dbReference>
<feature type="transmembrane region" description="Helical" evidence="2">
    <location>
        <begin position="413"/>
        <end position="437"/>
    </location>
</feature>
<keyword evidence="2" id="KW-0812">Transmembrane</keyword>
<proteinExistence type="predicted"/>
<accession>A0A8J3Z442</accession>
<organism evidence="3 4">
    <name type="scientific">Virgisporangium aurantiacum</name>
    <dbReference type="NCBI Taxonomy" id="175570"/>
    <lineage>
        <taxon>Bacteria</taxon>
        <taxon>Bacillati</taxon>
        <taxon>Actinomycetota</taxon>
        <taxon>Actinomycetes</taxon>
        <taxon>Micromonosporales</taxon>
        <taxon>Micromonosporaceae</taxon>
        <taxon>Virgisporangium</taxon>
    </lineage>
</organism>
<evidence type="ECO:0000256" key="1">
    <source>
        <dbReference type="SAM" id="MobiDB-lite"/>
    </source>
</evidence>
<name>A0A8J3Z442_9ACTN</name>
<evidence type="ECO:0000256" key="2">
    <source>
        <dbReference type="SAM" id="Phobius"/>
    </source>
</evidence>
<dbReference type="AlphaFoldDB" id="A0A8J3Z442"/>
<dbReference type="Gene3D" id="2.120.10.30">
    <property type="entry name" value="TolB, C-terminal domain"/>
    <property type="match status" value="1"/>
</dbReference>
<keyword evidence="4" id="KW-1185">Reference proteome</keyword>
<evidence type="ECO:0008006" key="5">
    <source>
        <dbReference type="Google" id="ProtNLM"/>
    </source>
</evidence>
<evidence type="ECO:0000313" key="4">
    <source>
        <dbReference type="Proteomes" id="UP000612585"/>
    </source>
</evidence>
<feature type="region of interest" description="Disordered" evidence="1">
    <location>
        <begin position="62"/>
        <end position="92"/>
    </location>
</feature>
<comment type="caution">
    <text evidence="3">The sequence shown here is derived from an EMBL/GenBank/DDBJ whole genome shotgun (WGS) entry which is preliminary data.</text>
</comment>
<keyword evidence="2" id="KW-1133">Transmembrane helix</keyword>
<reference evidence="3" key="1">
    <citation type="submission" date="2021-01" db="EMBL/GenBank/DDBJ databases">
        <title>Whole genome shotgun sequence of Virgisporangium aurantiacum NBRC 16421.</title>
        <authorList>
            <person name="Komaki H."/>
            <person name="Tamura T."/>
        </authorList>
    </citation>
    <scope>NUCLEOTIDE SEQUENCE</scope>
    <source>
        <strain evidence="3">NBRC 16421</strain>
    </source>
</reference>
<dbReference type="Proteomes" id="UP000612585">
    <property type="component" value="Unassembled WGS sequence"/>
</dbReference>